<evidence type="ECO:0000313" key="1">
    <source>
        <dbReference type="EMBL" id="KAJ8913894.1"/>
    </source>
</evidence>
<name>A0AAV8VIE7_9CUCU</name>
<dbReference type="Proteomes" id="UP001159042">
    <property type="component" value="Unassembled WGS sequence"/>
</dbReference>
<organism evidence="1 2">
    <name type="scientific">Exocentrus adspersus</name>
    <dbReference type="NCBI Taxonomy" id="1586481"/>
    <lineage>
        <taxon>Eukaryota</taxon>
        <taxon>Metazoa</taxon>
        <taxon>Ecdysozoa</taxon>
        <taxon>Arthropoda</taxon>
        <taxon>Hexapoda</taxon>
        <taxon>Insecta</taxon>
        <taxon>Pterygota</taxon>
        <taxon>Neoptera</taxon>
        <taxon>Endopterygota</taxon>
        <taxon>Coleoptera</taxon>
        <taxon>Polyphaga</taxon>
        <taxon>Cucujiformia</taxon>
        <taxon>Chrysomeloidea</taxon>
        <taxon>Cerambycidae</taxon>
        <taxon>Lamiinae</taxon>
        <taxon>Acanthocinini</taxon>
        <taxon>Exocentrus</taxon>
    </lineage>
</organism>
<keyword evidence="2" id="KW-1185">Reference proteome</keyword>
<accession>A0AAV8VIE7</accession>
<dbReference type="EMBL" id="JANEYG010000085">
    <property type="protein sequence ID" value="KAJ8913894.1"/>
    <property type="molecule type" value="Genomic_DNA"/>
</dbReference>
<proteinExistence type="predicted"/>
<dbReference type="AlphaFoldDB" id="A0AAV8VIE7"/>
<comment type="caution">
    <text evidence="1">The sequence shown here is derived from an EMBL/GenBank/DDBJ whole genome shotgun (WGS) entry which is preliminary data.</text>
</comment>
<reference evidence="1 2" key="1">
    <citation type="journal article" date="2023" name="Insect Mol. Biol.">
        <title>Genome sequencing provides insights into the evolution of gene families encoding plant cell wall-degrading enzymes in longhorned beetles.</title>
        <authorList>
            <person name="Shin N.R."/>
            <person name="Okamura Y."/>
            <person name="Kirsch R."/>
            <person name="Pauchet Y."/>
        </authorList>
    </citation>
    <scope>NUCLEOTIDE SEQUENCE [LARGE SCALE GENOMIC DNA]</scope>
    <source>
        <strain evidence="1">EAD_L_NR</strain>
    </source>
</reference>
<evidence type="ECO:0000313" key="2">
    <source>
        <dbReference type="Proteomes" id="UP001159042"/>
    </source>
</evidence>
<gene>
    <name evidence="1" type="ORF">NQ315_005691</name>
</gene>
<sequence length="127" mass="14371">MIGLGVLVQHTAFCRMDEEEGLIILQVVDDLIQAEADAEVPARRVNINKINPFVTMGNEQFQCLFRVNKNLAREIINMLAPYIYQGLTPQSVDVQTKVLVALLFYAHGSYQKITGKKYILQHQPAHC</sequence>
<protein>
    <submittedName>
        <fullName evidence="1">Uncharacterized protein</fullName>
    </submittedName>
</protein>